<evidence type="ECO:0000313" key="1">
    <source>
        <dbReference type="EMBL" id="KAK1741583.1"/>
    </source>
</evidence>
<protein>
    <submittedName>
        <fullName evidence="1">Uncharacterized protein</fullName>
    </submittedName>
</protein>
<keyword evidence="2" id="KW-1185">Reference proteome</keyword>
<sequence>MKRGKANDPDAMRGVGFLSYHGGDYDSARDEADIVKVYNHLKEAAIAGHPIARHNLGVVELEIGREDRAVK</sequence>
<name>A0AAD9DDF3_9STRA</name>
<gene>
    <name evidence="1" type="ORF">QTG54_008061</name>
</gene>
<evidence type="ECO:0000313" key="2">
    <source>
        <dbReference type="Proteomes" id="UP001224775"/>
    </source>
</evidence>
<dbReference type="AlphaFoldDB" id="A0AAD9DDF3"/>
<dbReference type="Proteomes" id="UP001224775">
    <property type="component" value="Unassembled WGS sequence"/>
</dbReference>
<proteinExistence type="predicted"/>
<reference evidence="1" key="1">
    <citation type="submission" date="2023-06" db="EMBL/GenBank/DDBJ databases">
        <title>Survivors Of The Sea: Transcriptome response of Skeletonema marinoi to long-term dormancy.</title>
        <authorList>
            <person name="Pinder M.I.M."/>
            <person name="Kourtchenko O."/>
            <person name="Robertson E.K."/>
            <person name="Larsson T."/>
            <person name="Maumus F."/>
            <person name="Osuna-Cruz C.M."/>
            <person name="Vancaester E."/>
            <person name="Stenow R."/>
            <person name="Vandepoele K."/>
            <person name="Ploug H."/>
            <person name="Bruchert V."/>
            <person name="Godhe A."/>
            <person name="Topel M."/>
        </authorList>
    </citation>
    <scope>NUCLEOTIDE SEQUENCE</scope>
    <source>
        <strain evidence="1">R05AC</strain>
    </source>
</reference>
<accession>A0AAD9DDF3</accession>
<dbReference type="EMBL" id="JATAAI010000013">
    <property type="protein sequence ID" value="KAK1741583.1"/>
    <property type="molecule type" value="Genomic_DNA"/>
</dbReference>
<organism evidence="1 2">
    <name type="scientific">Skeletonema marinoi</name>
    <dbReference type="NCBI Taxonomy" id="267567"/>
    <lineage>
        <taxon>Eukaryota</taxon>
        <taxon>Sar</taxon>
        <taxon>Stramenopiles</taxon>
        <taxon>Ochrophyta</taxon>
        <taxon>Bacillariophyta</taxon>
        <taxon>Coscinodiscophyceae</taxon>
        <taxon>Thalassiosirophycidae</taxon>
        <taxon>Thalassiosirales</taxon>
        <taxon>Skeletonemataceae</taxon>
        <taxon>Skeletonema</taxon>
        <taxon>Skeletonema marinoi-dohrnii complex</taxon>
    </lineage>
</organism>
<comment type="caution">
    <text evidence="1">The sequence shown here is derived from an EMBL/GenBank/DDBJ whole genome shotgun (WGS) entry which is preliminary data.</text>
</comment>